<evidence type="ECO:0000313" key="2">
    <source>
        <dbReference type="Proteomes" id="UP000707356"/>
    </source>
</evidence>
<accession>A0A951PFA4</accession>
<evidence type="ECO:0000313" key="1">
    <source>
        <dbReference type="EMBL" id="MBW4468641.1"/>
    </source>
</evidence>
<comment type="caution">
    <text evidence="1">The sequence shown here is derived from an EMBL/GenBank/DDBJ whole genome shotgun (WGS) entry which is preliminary data.</text>
</comment>
<reference evidence="1" key="2">
    <citation type="journal article" date="2022" name="Microbiol. Resour. Announc.">
        <title>Metagenome Sequencing to Explore Phylogenomics of Terrestrial Cyanobacteria.</title>
        <authorList>
            <person name="Ward R.D."/>
            <person name="Stajich J.E."/>
            <person name="Johansen J.R."/>
            <person name="Huntemann M."/>
            <person name="Clum A."/>
            <person name="Foster B."/>
            <person name="Foster B."/>
            <person name="Roux S."/>
            <person name="Palaniappan K."/>
            <person name="Varghese N."/>
            <person name="Mukherjee S."/>
            <person name="Reddy T.B.K."/>
            <person name="Daum C."/>
            <person name="Copeland A."/>
            <person name="Chen I.A."/>
            <person name="Ivanova N.N."/>
            <person name="Kyrpides N.C."/>
            <person name="Shapiro N."/>
            <person name="Eloe-Fadrosh E.A."/>
            <person name="Pietrasiak N."/>
        </authorList>
    </citation>
    <scope>NUCLEOTIDE SEQUENCE</scope>
    <source>
        <strain evidence="1">GSE-TBD4-15B</strain>
    </source>
</reference>
<sequence>MTLDLLKAVPKPVLVPFAKAAGLKPLPDQHLDQHLDQPRHRATAKKQAPDFSQLVVRWHGQPLNAQVSPSRHSADYLVAMHDLVRQIAKIQVAEGAKETAPALSEAAADVLLKQADWRAAAAEPASELLTEPQTAEWKSLTSWLFWQMAQSSHEALQLIEGRLAQVSAAGQWQSGMLRLVVLLDLEGAEQSRQTVDLVMAQPASELLPASWLLQISSLLGQQPMSVAAYLQQLMRQFVITAPRLRQFFGGDAASWLIPGQSWQTGRLKLRLGLAFSPDQSPDQTPDQKEAQLPAPPLVTFTQPSWLEQHMSVAVAQQLTQILLQMPPVAETPAAVIKRAETAIHELQNSVTLASRTFAQQAVTLDELAFRLLWGINRTAYEVMQLTSGLPVRLLQPQQPWASGSLRLAIYLEVRTPQQQWQFDLARRTEFKSPKPPVPDALVQSYEQSWCWEPVELSRLEAEFWQQVEQLAPEISLLRTSTEVNIAAGEMPGLGVVQLKASFEFS</sequence>
<dbReference type="Proteomes" id="UP000707356">
    <property type="component" value="Unassembled WGS sequence"/>
</dbReference>
<proteinExistence type="predicted"/>
<reference evidence="1" key="1">
    <citation type="submission" date="2021-05" db="EMBL/GenBank/DDBJ databases">
        <authorList>
            <person name="Pietrasiak N."/>
            <person name="Ward R."/>
            <person name="Stajich J.E."/>
            <person name="Kurbessoian T."/>
        </authorList>
    </citation>
    <scope>NUCLEOTIDE SEQUENCE</scope>
    <source>
        <strain evidence="1">GSE-TBD4-15B</strain>
    </source>
</reference>
<dbReference type="EMBL" id="JAHHHV010000091">
    <property type="protein sequence ID" value="MBW4468641.1"/>
    <property type="molecule type" value="Genomic_DNA"/>
</dbReference>
<organism evidence="1 2">
    <name type="scientific">Pegethrix bostrychoides GSE-TBD4-15B</name>
    <dbReference type="NCBI Taxonomy" id="2839662"/>
    <lineage>
        <taxon>Bacteria</taxon>
        <taxon>Bacillati</taxon>
        <taxon>Cyanobacteriota</taxon>
        <taxon>Cyanophyceae</taxon>
        <taxon>Oculatellales</taxon>
        <taxon>Oculatellaceae</taxon>
        <taxon>Pegethrix</taxon>
    </lineage>
</organism>
<gene>
    <name evidence="1" type="ORF">KME07_24720</name>
</gene>
<dbReference type="AlphaFoldDB" id="A0A951PFA4"/>
<protein>
    <submittedName>
        <fullName evidence="1">Uncharacterized protein</fullName>
    </submittedName>
</protein>
<name>A0A951PFA4_9CYAN</name>